<name>A0A0H5NX11_NOCFR</name>
<keyword evidence="1" id="KW-0472">Membrane</keyword>
<proteinExistence type="predicted"/>
<reference evidence="3" key="1">
    <citation type="submission" date="2015-03" db="EMBL/GenBank/DDBJ databases">
        <authorList>
            <consortium name="Pathogen Informatics"/>
        </authorList>
    </citation>
    <scope>NUCLEOTIDE SEQUENCE [LARGE SCALE GENOMIC DNA]</scope>
    <source>
        <strain evidence="3">NCTC11134</strain>
        <plasmid evidence="3">2</plasmid>
    </source>
</reference>
<dbReference type="RefSeq" id="WP_060593568.1">
    <property type="nucleotide sequence ID" value="NZ_CP031418.1"/>
</dbReference>
<protein>
    <submittedName>
        <fullName evidence="2">Uncharacterized protein</fullName>
    </submittedName>
</protein>
<dbReference type="EMBL" id="LN868939">
    <property type="protein sequence ID" value="CRY79853.1"/>
    <property type="molecule type" value="Genomic_DNA"/>
</dbReference>
<feature type="transmembrane region" description="Helical" evidence="1">
    <location>
        <begin position="50"/>
        <end position="69"/>
    </location>
</feature>
<dbReference type="Proteomes" id="UP000057820">
    <property type="component" value="Plasmid 2"/>
</dbReference>
<keyword evidence="1" id="KW-0812">Transmembrane</keyword>
<dbReference type="AlphaFoldDB" id="A0A0H5NX11"/>
<sequence length="94" mass="10492">MGSFDTHIRLYRAELESAEHRRFQNAAITWGALSTLTITGPLSASVSSGFGVLVVAGIVVAMFAGLFWLEARDECERLRRELNLYRTLAARYGR</sequence>
<geneLocation type="plasmid" evidence="2">
    <name>2</name>
</geneLocation>
<gene>
    <name evidence="2" type="ORF">ERS450000_03506</name>
</gene>
<evidence type="ECO:0000313" key="2">
    <source>
        <dbReference type="EMBL" id="CRY79853.1"/>
    </source>
</evidence>
<dbReference type="KEGG" id="nfr:ERS450000_03506"/>
<keyword evidence="1" id="KW-1133">Transmembrane helix</keyword>
<organism evidence="2 3">
    <name type="scientific">Nocardia farcinica</name>
    <dbReference type="NCBI Taxonomy" id="37329"/>
    <lineage>
        <taxon>Bacteria</taxon>
        <taxon>Bacillati</taxon>
        <taxon>Actinomycetota</taxon>
        <taxon>Actinomycetes</taxon>
        <taxon>Mycobacteriales</taxon>
        <taxon>Nocardiaceae</taxon>
        <taxon>Nocardia</taxon>
    </lineage>
</organism>
<keyword evidence="2" id="KW-0614">Plasmid</keyword>
<accession>A0A0H5NX11</accession>
<evidence type="ECO:0000256" key="1">
    <source>
        <dbReference type="SAM" id="Phobius"/>
    </source>
</evidence>
<evidence type="ECO:0000313" key="3">
    <source>
        <dbReference type="Proteomes" id="UP000057820"/>
    </source>
</evidence>